<dbReference type="AlphaFoldDB" id="A0A3S0VAQ5"/>
<dbReference type="InterPro" id="IPR022346">
    <property type="entry name" value="T2SS_GspH"/>
</dbReference>
<evidence type="ECO:0000313" key="14">
    <source>
        <dbReference type="Proteomes" id="UP000288012"/>
    </source>
</evidence>
<dbReference type="PRINTS" id="PR00885">
    <property type="entry name" value="BCTERIALGSPH"/>
</dbReference>
<keyword evidence="7 11" id="KW-1133">Transmembrane helix</keyword>
<sequence length="187" mass="20451">MGKSMCLLWEPMASLGAPALTPKSVTGMQNKRGFSLLEILVVIVITGITLTFAMYAFGDFGQARRIVLAAEQFASYVKLVQQQAILETSTLGVNLSPTRYQAIRFNPAAGWETFQQKGIFNVHYFPSGADIKFAASQGKSSKNDPEIIVNASGDMTPFKVFFNSQDGTKLAMVEGRHDGSIQVHHEN</sequence>
<dbReference type="Pfam" id="PF07963">
    <property type="entry name" value="N_methyl"/>
    <property type="match status" value="1"/>
</dbReference>
<evidence type="ECO:0000313" key="13">
    <source>
        <dbReference type="EMBL" id="RUQ88337.1"/>
    </source>
</evidence>
<name>A0A3S0VAQ5_9GAMM</name>
<evidence type="ECO:0000256" key="11">
    <source>
        <dbReference type="SAM" id="Phobius"/>
    </source>
</evidence>
<dbReference type="NCBIfam" id="TIGR02532">
    <property type="entry name" value="IV_pilin_GFxxxE"/>
    <property type="match status" value="1"/>
</dbReference>
<evidence type="ECO:0000256" key="6">
    <source>
        <dbReference type="ARBA" id="ARBA00022692"/>
    </source>
</evidence>
<keyword evidence="3" id="KW-1003">Cell membrane</keyword>
<dbReference type="GO" id="GO:0005886">
    <property type="term" value="C:plasma membrane"/>
    <property type="evidence" value="ECO:0007669"/>
    <property type="project" value="UniProtKB-SubCell"/>
</dbReference>
<comment type="similarity">
    <text evidence="9">Belongs to the GSP H family.</text>
</comment>
<keyword evidence="6 11" id="KW-0812">Transmembrane</keyword>
<dbReference type="SUPFAM" id="SSF54523">
    <property type="entry name" value="Pili subunits"/>
    <property type="match status" value="1"/>
</dbReference>
<organism evidence="13 14">
    <name type="scientific">Legionella septentrionalis</name>
    <dbReference type="NCBI Taxonomy" id="2498109"/>
    <lineage>
        <taxon>Bacteria</taxon>
        <taxon>Pseudomonadati</taxon>
        <taxon>Pseudomonadota</taxon>
        <taxon>Gammaproteobacteria</taxon>
        <taxon>Legionellales</taxon>
        <taxon>Legionellaceae</taxon>
        <taxon>Legionella</taxon>
    </lineage>
</organism>
<comment type="caution">
    <text evidence="13">The sequence shown here is derived from an EMBL/GenBank/DDBJ whole genome shotgun (WGS) entry which is preliminary data.</text>
</comment>
<evidence type="ECO:0000256" key="10">
    <source>
        <dbReference type="ARBA" id="ARBA00030775"/>
    </source>
</evidence>
<feature type="transmembrane region" description="Helical" evidence="11">
    <location>
        <begin position="34"/>
        <end position="57"/>
    </location>
</feature>
<keyword evidence="8 11" id="KW-0472">Membrane</keyword>
<comment type="subcellular location">
    <subcellularLocation>
        <location evidence="1">Cell inner membrane</location>
        <topology evidence="1">Single-pass membrane protein</topology>
    </subcellularLocation>
</comment>
<evidence type="ECO:0000256" key="2">
    <source>
        <dbReference type="ARBA" id="ARBA00021549"/>
    </source>
</evidence>
<dbReference type="InterPro" id="IPR045584">
    <property type="entry name" value="Pilin-like"/>
</dbReference>
<dbReference type="InterPro" id="IPR002416">
    <property type="entry name" value="T2SS_protein-GspH"/>
</dbReference>
<gene>
    <name evidence="13" type="ORF">EKM59_05545</name>
</gene>
<dbReference type="GO" id="GO:0015627">
    <property type="term" value="C:type II protein secretion system complex"/>
    <property type="evidence" value="ECO:0007669"/>
    <property type="project" value="InterPro"/>
</dbReference>
<proteinExistence type="inferred from homology"/>
<dbReference type="Pfam" id="PF12019">
    <property type="entry name" value="GspH"/>
    <property type="match status" value="1"/>
</dbReference>
<dbReference type="InterPro" id="IPR049875">
    <property type="entry name" value="TypeII_GspH"/>
</dbReference>
<feature type="domain" description="General secretion pathway GspH" evidence="12">
    <location>
        <begin position="69"/>
        <end position="169"/>
    </location>
</feature>
<evidence type="ECO:0000256" key="7">
    <source>
        <dbReference type="ARBA" id="ARBA00022989"/>
    </source>
</evidence>
<evidence type="ECO:0000256" key="5">
    <source>
        <dbReference type="ARBA" id="ARBA00022519"/>
    </source>
</evidence>
<dbReference type="PROSITE" id="PS00409">
    <property type="entry name" value="PROKAR_NTER_METHYL"/>
    <property type="match status" value="1"/>
</dbReference>
<keyword evidence="14" id="KW-1185">Reference proteome</keyword>
<evidence type="ECO:0000256" key="8">
    <source>
        <dbReference type="ARBA" id="ARBA00023136"/>
    </source>
</evidence>
<dbReference type="Gene3D" id="3.55.40.10">
    <property type="entry name" value="minor pseudopilin epsh domain"/>
    <property type="match status" value="1"/>
</dbReference>
<keyword evidence="5" id="KW-0997">Cell inner membrane</keyword>
<dbReference type="InterPro" id="IPR012902">
    <property type="entry name" value="N_methyl_site"/>
</dbReference>
<evidence type="ECO:0000259" key="12">
    <source>
        <dbReference type="Pfam" id="PF12019"/>
    </source>
</evidence>
<evidence type="ECO:0000256" key="3">
    <source>
        <dbReference type="ARBA" id="ARBA00022475"/>
    </source>
</evidence>
<dbReference type="NCBIfam" id="TIGR01708">
    <property type="entry name" value="typeII_sec_gspH"/>
    <property type="match status" value="1"/>
</dbReference>
<dbReference type="GO" id="GO:0015628">
    <property type="term" value="P:protein secretion by the type II secretion system"/>
    <property type="evidence" value="ECO:0007669"/>
    <property type="project" value="InterPro"/>
</dbReference>
<keyword evidence="4" id="KW-0488">Methylation</keyword>
<evidence type="ECO:0000256" key="4">
    <source>
        <dbReference type="ARBA" id="ARBA00022481"/>
    </source>
</evidence>
<accession>A0A3S0VAQ5</accession>
<evidence type="ECO:0000256" key="9">
    <source>
        <dbReference type="ARBA" id="ARBA00025772"/>
    </source>
</evidence>
<evidence type="ECO:0000256" key="1">
    <source>
        <dbReference type="ARBA" id="ARBA00004377"/>
    </source>
</evidence>
<dbReference type="EMBL" id="RZGR01000013">
    <property type="protein sequence ID" value="RUQ88337.1"/>
    <property type="molecule type" value="Genomic_DNA"/>
</dbReference>
<reference evidence="13 14" key="1">
    <citation type="submission" date="2018-12" db="EMBL/GenBank/DDBJ databases">
        <title>Legionella sp,whole genome shotgun sequence.</title>
        <authorList>
            <person name="Wu H."/>
        </authorList>
    </citation>
    <scope>NUCLEOTIDE SEQUENCE [LARGE SCALE GENOMIC DNA]</scope>
    <source>
        <strain evidence="14">km714</strain>
    </source>
</reference>
<dbReference type="Proteomes" id="UP000288012">
    <property type="component" value="Unassembled WGS sequence"/>
</dbReference>
<protein>
    <recommendedName>
        <fullName evidence="2">Type II secretion system protein H</fullName>
    </recommendedName>
    <alternativeName>
        <fullName evidence="10">General secretion pathway protein H</fullName>
    </alternativeName>
</protein>